<dbReference type="AlphaFoldDB" id="A0A1D8ARP6"/>
<evidence type="ECO:0000313" key="3">
    <source>
        <dbReference type="Proteomes" id="UP000095228"/>
    </source>
</evidence>
<feature type="transmembrane region" description="Helical" evidence="1">
    <location>
        <begin position="12"/>
        <end position="28"/>
    </location>
</feature>
<feature type="transmembrane region" description="Helical" evidence="1">
    <location>
        <begin position="235"/>
        <end position="255"/>
    </location>
</feature>
<feature type="transmembrane region" description="Helical" evidence="1">
    <location>
        <begin position="471"/>
        <end position="489"/>
    </location>
</feature>
<keyword evidence="1" id="KW-0472">Membrane</keyword>
<feature type="transmembrane region" description="Helical" evidence="1">
    <location>
        <begin position="336"/>
        <end position="358"/>
    </location>
</feature>
<accession>A0A1D8ARP6</accession>
<dbReference type="RefSeq" id="WP_069960899.1">
    <property type="nucleotide sequence ID" value="NZ_CP016094.1"/>
</dbReference>
<evidence type="ECO:0000313" key="2">
    <source>
        <dbReference type="EMBL" id="AOS43563.1"/>
    </source>
</evidence>
<dbReference type="KEGG" id="obg:Verru16b_00610"/>
<feature type="transmembrane region" description="Helical" evidence="1">
    <location>
        <begin position="142"/>
        <end position="159"/>
    </location>
</feature>
<gene>
    <name evidence="2" type="ORF">Verru16b_00610</name>
</gene>
<reference evidence="2 3" key="1">
    <citation type="submission" date="2016-06" db="EMBL/GenBank/DDBJ databases">
        <title>Three novel species with peptidoglycan cell walls form the new genus Lacunisphaera gen. nov. in the family Opitutaceae of the verrucomicrobial subdivision 4.</title>
        <authorList>
            <person name="Rast P."/>
            <person name="Gloeckner I."/>
            <person name="Jogler M."/>
            <person name="Boedeker C."/>
            <person name="Jeske O."/>
            <person name="Wiegand S."/>
            <person name="Reinhardt R."/>
            <person name="Schumann P."/>
            <person name="Rohde M."/>
            <person name="Spring S."/>
            <person name="Gloeckner F.O."/>
            <person name="Jogler C."/>
        </authorList>
    </citation>
    <scope>NUCLEOTIDE SEQUENCE [LARGE SCALE GENOMIC DNA]</scope>
    <source>
        <strain evidence="2 3">IG16b</strain>
    </source>
</reference>
<dbReference type="STRING" id="1838286.Verru16b_00610"/>
<organism evidence="2 3">
    <name type="scientific">Lacunisphaera limnophila</name>
    <dbReference type="NCBI Taxonomy" id="1838286"/>
    <lineage>
        <taxon>Bacteria</taxon>
        <taxon>Pseudomonadati</taxon>
        <taxon>Verrucomicrobiota</taxon>
        <taxon>Opitutia</taxon>
        <taxon>Opitutales</taxon>
        <taxon>Opitutaceae</taxon>
        <taxon>Lacunisphaera</taxon>
    </lineage>
</organism>
<dbReference type="EMBL" id="CP016094">
    <property type="protein sequence ID" value="AOS43563.1"/>
    <property type="molecule type" value="Genomic_DNA"/>
</dbReference>
<dbReference type="Proteomes" id="UP000095228">
    <property type="component" value="Chromosome"/>
</dbReference>
<protein>
    <submittedName>
        <fullName evidence="2">Uncharacterized protein</fullName>
    </submittedName>
</protein>
<evidence type="ECO:0000256" key="1">
    <source>
        <dbReference type="SAM" id="Phobius"/>
    </source>
</evidence>
<dbReference type="OrthoDB" id="186957at2"/>
<name>A0A1D8ARP6_9BACT</name>
<feature type="transmembrane region" description="Helical" evidence="1">
    <location>
        <begin position="445"/>
        <end position="464"/>
    </location>
</feature>
<feature type="transmembrane region" description="Helical" evidence="1">
    <location>
        <begin position="389"/>
        <end position="410"/>
    </location>
</feature>
<proteinExistence type="predicted"/>
<feature type="transmembrane region" description="Helical" evidence="1">
    <location>
        <begin position="165"/>
        <end position="184"/>
    </location>
</feature>
<feature type="transmembrane region" description="Helical" evidence="1">
    <location>
        <begin position="267"/>
        <end position="286"/>
    </location>
</feature>
<feature type="transmembrane region" description="Helical" evidence="1">
    <location>
        <begin position="298"/>
        <end position="315"/>
    </location>
</feature>
<sequence length="804" mass="86381">MSPFFPPSARVWLGALLVALGFTIWVDARRIERLDHIAALTRSEAVPSPASPTGYTGQLREWVLPDHEGRSSEWITQAQHLLAGGDWRVRHVTAENAPHGRPSHATAPYRAWLALVARGHQLLTGQPAGIAVERAARYADPLLHLLLLTGVTLFAARHFGPGPAVVAALAGATLFPFAASFAPGVPDDSSLGLLCAVGSLLPLIAGLCATARVASTPRGFAVAGVFGGLGCWINPAAQIPLLLGLAGGALLAAWLRRTGAPLAPLPWRIWSISGAITVLLASLIEFFPDHLGAWEMRAVHPLYGLAWLGGGELLARASRWIEGGRASWHPRELGPAVLALAALLSVPGVMIITGNPGFLAADLLSLRLTRLPDAPLAANLDAWLREDGFNAALFATLAPLLVTVAALALVARRGPGSNPRPALAVLLGAGLVTFALATLQLKSWALFDVTVLALLLPLVASAAGLSRGLRLIGSALLLAVCLSGAWQLLPPRHAATDNSLTVAEALGLAERDLAHWLAQRRPAPEPVVVLAPPNLTTTLNYYGNLQGLGTLSWENQTGLDFAVRIAISTSRAETIALLRQRGVTHIVLPSWDLFFDPYLQAASIQTGELFYRSLNRWALPPWLRPVPYQLPAIPGFEKQYVRIFAVGEDQEAPVAASRVTEYFIEQGEWDNARASHQTLLKYPADFGVLVARARLWAALNDAANFTPVFEPLLQRLAAGADRYLPWDRRVSLALVLARGNQLPLARVQAERCLAEISEDHLRTLPTNVLYQLLYLNRSFGLEIADPRLRALALELLPAKLRAGL</sequence>
<keyword evidence="3" id="KW-1185">Reference proteome</keyword>
<keyword evidence="1" id="KW-1133">Transmembrane helix</keyword>
<keyword evidence="1" id="KW-0812">Transmembrane</keyword>
<feature type="transmembrane region" description="Helical" evidence="1">
    <location>
        <begin position="191"/>
        <end position="215"/>
    </location>
</feature>
<feature type="transmembrane region" description="Helical" evidence="1">
    <location>
        <begin position="422"/>
        <end position="439"/>
    </location>
</feature>